<evidence type="ECO:0008006" key="5">
    <source>
        <dbReference type="Google" id="ProtNLM"/>
    </source>
</evidence>
<organism evidence="3 4">
    <name type="scientific">Alcaligenes xylosoxydans xylosoxydans</name>
    <name type="common">Achromobacter xylosoxidans</name>
    <dbReference type="NCBI Taxonomy" id="85698"/>
    <lineage>
        <taxon>Bacteria</taxon>
        <taxon>Pseudomonadati</taxon>
        <taxon>Pseudomonadota</taxon>
        <taxon>Betaproteobacteria</taxon>
        <taxon>Burkholderiales</taxon>
        <taxon>Alcaligenaceae</taxon>
        <taxon>Achromobacter</taxon>
    </lineage>
</organism>
<evidence type="ECO:0000313" key="4">
    <source>
        <dbReference type="Proteomes" id="UP000187251"/>
    </source>
</evidence>
<dbReference type="Proteomes" id="UP000187251">
    <property type="component" value="Unassembled WGS sequence"/>
</dbReference>
<evidence type="ECO:0000256" key="1">
    <source>
        <dbReference type="SAM" id="MobiDB-lite"/>
    </source>
</evidence>
<evidence type="ECO:0000313" key="3">
    <source>
        <dbReference type="EMBL" id="OMG88976.1"/>
    </source>
</evidence>
<keyword evidence="2" id="KW-0732">Signal</keyword>
<dbReference type="EMBL" id="MJMN01000012">
    <property type="protein sequence ID" value="OMG88976.1"/>
    <property type="molecule type" value="Genomic_DNA"/>
</dbReference>
<gene>
    <name evidence="3" type="ORF">BIZ92_24840</name>
</gene>
<dbReference type="AlphaFoldDB" id="A0A1R1JUP4"/>
<feature type="chain" id="PRO_5012593590" description="Lipoprotein" evidence="2">
    <location>
        <begin position="25"/>
        <end position="239"/>
    </location>
</feature>
<protein>
    <recommendedName>
        <fullName evidence="5">Lipoprotein</fullName>
    </recommendedName>
</protein>
<accession>A0A1R1JUP4</accession>
<proteinExistence type="predicted"/>
<dbReference type="PROSITE" id="PS51257">
    <property type="entry name" value="PROKAR_LIPOPROTEIN"/>
    <property type="match status" value="1"/>
</dbReference>
<name>A0A1R1JUP4_ALCXX</name>
<dbReference type="OrthoDB" id="6853546at2"/>
<reference evidence="3 4" key="1">
    <citation type="submission" date="2016-09" db="EMBL/GenBank/DDBJ databases">
        <title>Phylogenomics of Achromobacter.</title>
        <authorList>
            <person name="Jeukens J."/>
            <person name="Freschi L."/>
            <person name="Vincent A.T."/>
            <person name="Emond-Rheault J.-G."/>
            <person name="Kukavica-Ibrulj I."/>
            <person name="Charette S.J."/>
            <person name="Levesque R.C."/>
        </authorList>
    </citation>
    <scope>NUCLEOTIDE SEQUENCE [LARGE SCALE GENOMIC DNA]</scope>
    <source>
        <strain evidence="3 4">AUS488</strain>
    </source>
</reference>
<feature type="region of interest" description="Disordered" evidence="1">
    <location>
        <begin position="33"/>
        <end position="52"/>
    </location>
</feature>
<sequence length="239" mass="26012">MPHSFRFPSAPALRLALFALTLLAAGCGGPGHADTPSKVAATSTAPKPALRKLNPAPTQAYEIRLTLANVSDLASAADGKSAFTVVEGTEQFDASNAARCGKSNALSGHVPTMSSHESFRLSRISATEYVGIVYADMLLDEDYYGRGVCHWTLTEARVAMRAREDAADTRFVAELSAQKVFDGGTQTRYFWKGYYPRFERGQHTDFGSDRLDRVSDDKRGEFFTVTMTARKTASDVPGR</sequence>
<feature type="signal peptide" evidence="2">
    <location>
        <begin position="1"/>
        <end position="24"/>
    </location>
</feature>
<evidence type="ECO:0000256" key="2">
    <source>
        <dbReference type="SAM" id="SignalP"/>
    </source>
</evidence>
<comment type="caution">
    <text evidence="3">The sequence shown here is derived from an EMBL/GenBank/DDBJ whole genome shotgun (WGS) entry which is preliminary data.</text>
</comment>